<gene>
    <name evidence="1" type="ORF">HGP28_17015</name>
</gene>
<dbReference type="RefSeq" id="WP_168837659.1">
    <property type="nucleotide sequence ID" value="NZ_JABAIK010000023.1"/>
</dbReference>
<proteinExistence type="predicted"/>
<evidence type="ECO:0000313" key="1">
    <source>
        <dbReference type="EMBL" id="NLS14564.1"/>
    </source>
</evidence>
<evidence type="ECO:0000313" key="2">
    <source>
        <dbReference type="Proteomes" id="UP000535589"/>
    </source>
</evidence>
<dbReference type="Pfam" id="PF11225">
    <property type="entry name" value="DUF3024"/>
    <property type="match status" value="1"/>
</dbReference>
<accession>A0A7X8TTJ3</accession>
<dbReference type="Proteomes" id="UP000535589">
    <property type="component" value="Unassembled WGS sequence"/>
</dbReference>
<organism evidence="1 2">
    <name type="scientific">Vibrio agarilyticus</name>
    <dbReference type="NCBI Taxonomy" id="2726741"/>
    <lineage>
        <taxon>Bacteria</taxon>
        <taxon>Pseudomonadati</taxon>
        <taxon>Pseudomonadota</taxon>
        <taxon>Gammaproteobacteria</taxon>
        <taxon>Vibrionales</taxon>
        <taxon>Vibrionaceae</taxon>
        <taxon>Vibrio</taxon>
    </lineage>
</organism>
<dbReference type="EMBL" id="JABAIK010000023">
    <property type="protein sequence ID" value="NLS14564.1"/>
    <property type="molecule type" value="Genomic_DNA"/>
</dbReference>
<protein>
    <submittedName>
        <fullName evidence="1">DUF3024 domain-containing protein</fullName>
    </submittedName>
</protein>
<dbReference type="InterPro" id="IPR021388">
    <property type="entry name" value="DUF3024"/>
</dbReference>
<name>A0A7X8TTJ3_9VIBR</name>
<sequence length="119" mass="13882">MSVTQIAIGRLLRDADALCHRRNMNTAVELGKCDFEPIDHGVEFYKAHYLLDSQHSEYSESVARVIYHPSDHLWWLYIPGKVATGSDEPMWYAYPYLPNSAELSCLLEEIERDPRAYFW</sequence>
<keyword evidence="2" id="KW-1185">Reference proteome</keyword>
<reference evidence="1 2" key="1">
    <citation type="submission" date="2020-04" db="EMBL/GenBank/DDBJ databases">
        <title>Vibrio sp. SM6, a novel species isolated from seawater.</title>
        <authorList>
            <person name="Wang X."/>
        </authorList>
    </citation>
    <scope>NUCLEOTIDE SEQUENCE [LARGE SCALE GENOMIC DNA]</scope>
    <source>
        <strain evidence="1 2">SM6</strain>
    </source>
</reference>
<comment type="caution">
    <text evidence="1">The sequence shown here is derived from an EMBL/GenBank/DDBJ whole genome shotgun (WGS) entry which is preliminary data.</text>
</comment>
<dbReference type="AlphaFoldDB" id="A0A7X8TTJ3"/>